<dbReference type="AlphaFoldDB" id="A0L7H2"/>
<feature type="transmembrane region" description="Helical" evidence="2">
    <location>
        <begin position="141"/>
        <end position="165"/>
    </location>
</feature>
<dbReference type="STRING" id="156889.Mmc1_1404"/>
<evidence type="ECO:0000256" key="2">
    <source>
        <dbReference type="SAM" id="Phobius"/>
    </source>
</evidence>
<feature type="domain" description="GGDEF" evidence="3">
    <location>
        <begin position="249"/>
        <end position="379"/>
    </location>
</feature>
<evidence type="ECO:0000256" key="1">
    <source>
        <dbReference type="ARBA" id="ARBA00012528"/>
    </source>
</evidence>
<accession>A0L7H2</accession>
<protein>
    <recommendedName>
        <fullName evidence="1">diguanylate cyclase</fullName>
        <ecNumber evidence="1">2.7.7.65</ecNumber>
    </recommendedName>
</protein>
<name>A0L7H2_MAGMM</name>
<organism evidence="4 5">
    <name type="scientific">Magnetococcus marinus (strain ATCC BAA-1437 / JCM 17883 / MC-1)</name>
    <dbReference type="NCBI Taxonomy" id="156889"/>
    <lineage>
        <taxon>Bacteria</taxon>
        <taxon>Pseudomonadati</taxon>
        <taxon>Pseudomonadota</taxon>
        <taxon>Magnetococcia</taxon>
        <taxon>Magnetococcales</taxon>
        <taxon>Magnetococcaceae</taxon>
        <taxon>Magnetococcus</taxon>
    </lineage>
</organism>
<evidence type="ECO:0000313" key="4">
    <source>
        <dbReference type="EMBL" id="ABK43915.1"/>
    </source>
</evidence>
<feature type="transmembrane region" description="Helical" evidence="2">
    <location>
        <begin position="44"/>
        <end position="63"/>
    </location>
</feature>
<dbReference type="OrthoDB" id="9812260at2"/>
<sequence>MLQKLLAKLLGETQTNPLGLLLPGYHSELIDAQRAVLMISRLRLVSAIFAILTPLWVVLDLLFLPQEMWPALAVARLIAAGSFGALSVVFHRSDRLRDAYVGLLAMLTIPLLFFIYSHALFSEYPLQLSEMARSLVTGYAFLPFVMVAGLGVFPLTALEGILFMVPAMAAEIFIGSNDFGTISSDAHLGLIWLLALIGGVTLISAMSQLHFFSEIIHKSSHDPLTTAYTRGTGLELMEKYFLLAERSKTPLSLMFIDLDNFKSINDAYGHDRGDEVLKQAASAILTSMRRVDFLVRWGGEEFIAVLPNTKAEEIVYVQDRLADVGLGLRPDGAPVTASLGLAELISDQAKDLESLIELADKRMYLAKQSGKNRICFGDNEEDMTPSGLFI</sequence>
<keyword evidence="2" id="KW-0472">Membrane</keyword>
<evidence type="ECO:0000313" key="5">
    <source>
        <dbReference type="Proteomes" id="UP000002586"/>
    </source>
</evidence>
<feature type="transmembrane region" description="Helical" evidence="2">
    <location>
        <begin position="69"/>
        <end position="89"/>
    </location>
</feature>
<dbReference type="NCBIfam" id="TIGR00254">
    <property type="entry name" value="GGDEF"/>
    <property type="match status" value="1"/>
</dbReference>
<dbReference type="FunFam" id="3.30.70.270:FF:000001">
    <property type="entry name" value="Diguanylate cyclase domain protein"/>
    <property type="match status" value="1"/>
</dbReference>
<dbReference type="GO" id="GO:0005886">
    <property type="term" value="C:plasma membrane"/>
    <property type="evidence" value="ECO:0007669"/>
    <property type="project" value="TreeGrafter"/>
</dbReference>
<dbReference type="Gene3D" id="3.30.70.270">
    <property type="match status" value="1"/>
</dbReference>
<keyword evidence="2" id="KW-1133">Transmembrane helix</keyword>
<dbReference type="InterPro" id="IPR029787">
    <property type="entry name" value="Nucleotide_cyclase"/>
</dbReference>
<dbReference type="InterPro" id="IPR050469">
    <property type="entry name" value="Diguanylate_Cyclase"/>
</dbReference>
<feature type="transmembrane region" description="Helical" evidence="2">
    <location>
        <begin position="101"/>
        <end position="121"/>
    </location>
</feature>
<keyword evidence="5" id="KW-1185">Reference proteome</keyword>
<reference evidence="4 5" key="2">
    <citation type="journal article" date="2012" name="Int. J. Syst. Evol. Microbiol.">
        <title>Magnetococcus marinus gen. nov., sp. nov., a marine, magnetotactic bacterium that represents a novel lineage (Magnetococcaceae fam. nov.; Magnetococcales ord. nov.) at the base of the Alphaproteobacteria.</title>
        <authorList>
            <person name="Bazylinski D.A."/>
            <person name="Williams T.J."/>
            <person name="Lefevre C.T."/>
            <person name="Berg R.J."/>
            <person name="Zhang C.L."/>
            <person name="Bowser S.S."/>
            <person name="Dean A.J."/>
            <person name="Beveridge T.J."/>
        </authorList>
    </citation>
    <scope>NUCLEOTIDE SEQUENCE [LARGE SCALE GENOMIC DNA]</scope>
    <source>
        <strain evidence="5">ATCC BAA-1437 / JCM 17883 / MC-1</strain>
    </source>
</reference>
<dbReference type="CDD" id="cd01949">
    <property type="entry name" value="GGDEF"/>
    <property type="match status" value="1"/>
</dbReference>
<dbReference type="HOGENOM" id="CLU_000445_11_1_5"/>
<dbReference type="InterPro" id="IPR043128">
    <property type="entry name" value="Rev_trsase/Diguanyl_cyclase"/>
</dbReference>
<dbReference type="InterPro" id="IPR000160">
    <property type="entry name" value="GGDEF_dom"/>
</dbReference>
<evidence type="ECO:0000259" key="3">
    <source>
        <dbReference type="PROSITE" id="PS50887"/>
    </source>
</evidence>
<keyword evidence="2" id="KW-0812">Transmembrane</keyword>
<dbReference type="EMBL" id="CP000471">
    <property type="protein sequence ID" value="ABK43915.1"/>
    <property type="molecule type" value="Genomic_DNA"/>
</dbReference>
<dbReference type="GO" id="GO:0043709">
    <property type="term" value="P:cell adhesion involved in single-species biofilm formation"/>
    <property type="evidence" value="ECO:0007669"/>
    <property type="project" value="TreeGrafter"/>
</dbReference>
<dbReference type="RefSeq" id="WP_011713068.1">
    <property type="nucleotide sequence ID" value="NC_008576.1"/>
</dbReference>
<dbReference type="GO" id="GO:1902201">
    <property type="term" value="P:negative regulation of bacterial-type flagellum-dependent cell motility"/>
    <property type="evidence" value="ECO:0007669"/>
    <property type="project" value="TreeGrafter"/>
</dbReference>
<dbReference type="GO" id="GO:0052621">
    <property type="term" value="F:diguanylate cyclase activity"/>
    <property type="evidence" value="ECO:0007669"/>
    <property type="project" value="UniProtKB-EC"/>
</dbReference>
<feature type="transmembrane region" description="Helical" evidence="2">
    <location>
        <begin position="186"/>
        <end position="206"/>
    </location>
</feature>
<proteinExistence type="predicted"/>
<dbReference type="SMART" id="SM00267">
    <property type="entry name" value="GGDEF"/>
    <property type="match status" value="1"/>
</dbReference>
<dbReference type="PANTHER" id="PTHR45138:SF6">
    <property type="entry name" value="DIGUANYLATE CYCLASE DGCN"/>
    <property type="match status" value="1"/>
</dbReference>
<reference evidence="5" key="1">
    <citation type="journal article" date="2009" name="Appl. Environ. Microbiol.">
        <title>Complete genome sequence of the chemolithoautotrophic marine magnetotactic coccus strain MC-1.</title>
        <authorList>
            <person name="Schubbe S."/>
            <person name="Williams T.J."/>
            <person name="Xie G."/>
            <person name="Kiss H.E."/>
            <person name="Brettin T.S."/>
            <person name="Martinez D."/>
            <person name="Ross C.A."/>
            <person name="Schuler D."/>
            <person name="Cox B.L."/>
            <person name="Nealson K.H."/>
            <person name="Bazylinski D.A."/>
        </authorList>
    </citation>
    <scope>NUCLEOTIDE SEQUENCE [LARGE SCALE GENOMIC DNA]</scope>
    <source>
        <strain evidence="5">ATCC BAA-1437 / JCM 17883 / MC-1</strain>
    </source>
</reference>
<dbReference type="KEGG" id="mgm:Mmc1_1404"/>
<dbReference type="Proteomes" id="UP000002586">
    <property type="component" value="Chromosome"/>
</dbReference>
<dbReference type="EC" id="2.7.7.65" evidence="1"/>
<dbReference type="eggNOG" id="COG3706">
    <property type="taxonomic scope" value="Bacteria"/>
</dbReference>
<dbReference type="PANTHER" id="PTHR45138">
    <property type="entry name" value="REGULATORY COMPONENTS OF SENSORY TRANSDUCTION SYSTEM"/>
    <property type="match status" value="1"/>
</dbReference>
<dbReference type="Pfam" id="PF00990">
    <property type="entry name" value="GGDEF"/>
    <property type="match status" value="1"/>
</dbReference>
<gene>
    <name evidence="4" type="ordered locus">Mmc1_1404</name>
</gene>
<dbReference type="PROSITE" id="PS50887">
    <property type="entry name" value="GGDEF"/>
    <property type="match status" value="1"/>
</dbReference>
<dbReference type="SUPFAM" id="SSF55073">
    <property type="entry name" value="Nucleotide cyclase"/>
    <property type="match status" value="1"/>
</dbReference>